<feature type="compositionally biased region" description="Basic and acidic residues" evidence="1">
    <location>
        <begin position="113"/>
        <end position="146"/>
    </location>
</feature>
<evidence type="ECO:0000313" key="3">
    <source>
        <dbReference type="Proteomes" id="UP001235939"/>
    </source>
</evidence>
<protein>
    <submittedName>
        <fullName evidence="2">Uncharacterized protein</fullName>
    </submittedName>
</protein>
<organism evidence="2 3">
    <name type="scientific">Cordylochernes scorpioides</name>
    <dbReference type="NCBI Taxonomy" id="51811"/>
    <lineage>
        <taxon>Eukaryota</taxon>
        <taxon>Metazoa</taxon>
        <taxon>Ecdysozoa</taxon>
        <taxon>Arthropoda</taxon>
        <taxon>Chelicerata</taxon>
        <taxon>Arachnida</taxon>
        <taxon>Pseudoscorpiones</taxon>
        <taxon>Cheliferoidea</taxon>
        <taxon>Chernetidae</taxon>
        <taxon>Cordylochernes</taxon>
    </lineage>
</organism>
<evidence type="ECO:0000256" key="1">
    <source>
        <dbReference type="SAM" id="MobiDB-lite"/>
    </source>
</evidence>
<dbReference type="Proteomes" id="UP001235939">
    <property type="component" value="Chromosome 07"/>
</dbReference>
<name>A0ABY6KM67_9ARAC</name>
<dbReference type="EMBL" id="CP092869">
    <property type="protein sequence ID" value="UYV69814.1"/>
    <property type="molecule type" value="Genomic_DNA"/>
</dbReference>
<feature type="region of interest" description="Disordered" evidence="1">
    <location>
        <begin position="113"/>
        <end position="160"/>
    </location>
</feature>
<evidence type="ECO:0000313" key="2">
    <source>
        <dbReference type="EMBL" id="UYV69814.1"/>
    </source>
</evidence>
<accession>A0ABY6KM67</accession>
<keyword evidence="3" id="KW-1185">Reference proteome</keyword>
<gene>
    <name evidence="2" type="ORF">LAZ67_7000853</name>
</gene>
<reference evidence="2 3" key="1">
    <citation type="submission" date="2022-01" db="EMBL/GenBank/DDBJ databases">
        <title>A chromosomal length assembly of Cordylochernes scorpioides.</title>
        <authorList>
            <person name="Zeh D."/>
            <person name="Zeh J."/>
        </authorList>
    </citation>
    <scope>NUCLEOTIDE SEQUENCE [LARGE SCALE GENOMIC DNA]</scope>
    <source>
        <strain evidence="2">IN4F17</strain>
        <tissue evidence="2">Whole Body</tissue>
    </source>
</reference>
<sequence length="160" mass="18710">MTYKAIRRTIGKNDLERLHLGSLTPPAILSRHLSIGLSPLPNREEVENWLDEWIASKPKTFFYDDIYKIPNLWKNIIISIESYEPIIPMTTTHTKQHYETSFFRSGKWVNNRRGDKAKTGREDVSDDDKVNTRGKGHDNHDGELRLCRSQAQMKKEEEEQ</sequence>
<proteinExistence type="predicted"/>